<dbReference type="AlphaFoldDB" id="K2NKU4"/>
<dbReference type="PATRIC" id="fig|1231190.3.peg.4718"/>
<feature type="transmembrane region" description="Helical" evidence="1">
    <location>
        <begin position="94"/>
        <end position="112"/>
    </location>
</feature>
<reference evidence="3 4" key="1">
    <citation type="journal article" date="2012" name="J. Bacteriol.">
        <title>Genome Sequence of Nitratireductor indicus Type Strain C115.</title>
        <authorList>
            <person name="Lai Q."/>
            <person name="Li G."/>
            <person name="Yu Z."/>
            <person name="Shao Z."/>
        </authorList>
    </citation>
    <scope>NUCLEOTIDE SEQUENCE [LARGE SCALE GENOMIC DNA]</scope>
    <source>
        <strain evidence="3 4">C115</strain>
    </source>
</reference>
<evidence type="ECO:0000313" key="4">
    <source>
        <dbReference type="Proteomes" id="UP000007374"/>
    </source>
</evidence>
<name>K2NKU4_9HYPH</name>
<feature type="transmembrane region" description="Helical" evidence="1">
    <location>
        <begin position="39"/>
        <end position="58"/>
    </location>
</feature>
<organism evidence="3 4">
    <name type="scientific">Nitratireductor indicus C115</name>
    <dbReference type="NCBI Taxonomy" id="1231190"/>
    <lineage>
        <taxon>Bacteria</taxon>
        <taxon>Pseudomonadati</taxon>
        <taxon>Pseudomonadota</taxon>
        <taxon>Alphaproteobacteria</taxon>
        <taxon>Hyphomicrobiales</taxon>
        <taxon>Phyllobacteriaceae</taxon>
        <taxon>Nitratireductor</taxon>
    </lineage>
</organism>
<feature type="domain" description="DUF1468" evidence="2">
    <location>
        <begin position="8"/>
        <end position="140"/>
    </location>
</feature>
<evidence type="ECO:0000256" key="1">
    <source>
        <dbReference type="SAM" id="Phobius"/>
    </source>
</evidence>
<evidence type="ECO:0000259" key="2">
    <source>
        <dbReference type="Pfam" id="PF07331"/>
    </source>
</evidence>
<accession>K2NKU4</accession>
<proteinExistence type="predicted"/>
<protein>
    <recommendedName>
        <fullName evidence="2">DUF1468 domain-containing protein</fullName>
    </recommendedName>
</protein>
<comment type="caution">
    <text evidence="3">The sequence shown here is derived from an EMBL/GenBank/DDBJ whole genome shotgun (WGS) entry which is preliminary data.</text>
</comment>
<feature type="transmembrane region" description="Helical" evidence="1">
    <location>
        <begin position="119"/>
        <end position="143"/>
    </location>
</feature>
<dbReference type="Pfam" id="PF07331">
    <property type="entry name" value="TctB"/>
    <property type="match status" value="1"/>
</dbReference>
<keyword evidence="4" id="KW-1185">Reference proteome</keyword>
<dbReference type="STRING" id="721133.SAMN05216176_11916"/>
<keyword evidence="1" id="KW-0812">Transmembrane</keyword>
<dbReference type="InterPro" id="IPR009936">
    <property type="entry name" value="DUF1468"/>
</dbReference>
<sequence length="148" mass="15451">MKTLKDASGGLLIALTGLVFLIGARNFAVGDLRNIGPGFFPVALSVLAIAAGLLITTLDVIKKAHAQMSMDLRALACVAAAIIVYAALLERAGVLVTTVLAVFILALARRPLRPLETLLLGTGLSAFIWAAFVLGLGMPLSLFPDILQ</sequence>
<dbReference type="Proteomes" id="UP000007374">
    <property type="component" value="Unassembled WGS sequence"/>
</dbReference>
<gene>
    <name evidence="3" type="ORF">NA8A_22883</name>
</gene>
<dbReference type="eggNOG" id="ENOG50335FY">
    <property type="taxonomic scope" value="Bacteria"/>
</dbReference>
<dbReference type="RefSeq" id="WP_009452811.1">
    <property type="nucleotide sequence ID" value="NZ_AMSI01000027.1"/>
</dbReference>
<feature type="transmembrane region" description="Helical" evidence="1">
    <location>
        <begin position="7"/>
        <end position="27"/>
    </location>
</feature>
<evidence type="ECO:0000313" key="3">
    <source>
        <dbReference type="EMBL" id="EKF40040.1"/>
    </source>
</evidence>
<dbReference type="EMBL" id="AMSI01000027">
    <property type="protein sequence ID" value="EKF40040.1"/>
    <property type="molecule type" value="Genomic_DNA"/>
</dbReference>
<keyword evidence="1" id="KW-1133">Transmembrane helix</keyword>
<keyword evidence="1" id="KW-0472">Membrane</keyword>
<dbReference type="OrthoDB" id="5186924at2"/>